<dbReference type="Proteomes" id="UP000054018">
    <property type="component" value="Unassembled WGS sequence"/>
</dbReference>
<evidence type="ECO:0000313" key="3">
    <source>
        <dbReference type="EMBL" id="KIK21819.1"/>
    </source>
</evidence>
<dbReference type="STRING" id="765257.A0A0C9Z6Y9"/>
<feature type="non-terminal residue" evidence="3">
    <location>
        <position position="1"/>
    </location>
</feature>
<reference evidence="4" key="2">
    <citation type="submission" date="2015-01" db="EMBL/GenBank/DDBJ databases">
        <title>Evolutionary Origins and Diversification of the Mycorrhizal Mutualists.</title>
        <authorList>
            <consortium name="DOE Joint Genome Institute"/>
            <consortium name="Mycorrhizal Genomics Consortium"/>
            <person name="Kohler A."/>
            <person name="Kuo A."/>
            <person name="Nagy L.G."/>
            <person name="Floudas D."/>
            <person name="Copeland A."/>
            <person name="Barry K.W."/>
            <person name="Cichocki N."/>
            <person name="Veneault-Fourrey C."/>
            <person name="LaButti K."/>
            <person name="Lindquist E.A."/>
            <person name="Lipzen A."/>
            <person name="Lundell T."/>
            <person name="Morin E."/>
            <person name="Murat C."/>
            <person name="Riley R."/>
            <person name="Ohm R."/>
            <person name="Sun H."/>
            <person name="Tunlid A."/>
            <person name="Henrissat B."/>
            <person name="Grigoriev I.V."/>
            <person name="Hibbett D.S."/>
            <person name="Martin F."/>
        </authorList>
    </citation>
    <scope>NUCLEOTIDE SEQUENCE [LARGE SCALE GENOMIC DNA]</scope>
    <source>
        <strain evidence="4">441</strain>
    </source>
</reference>
<organism evidence="3 4">
    <name type="scientific">Pisolithus microcarpus 441</name>
    <dbReference type="NCBI Taxonomy" id="765257"/>
    <lineage>
        <taxon>Eukaryota</taxon>
        <taxon>Fungi</taxon>
        <taxon>Dikarya</taxon>
        <taxon>Basidiomycota</taxon>
        <taxon>Agaricomycotina</taxon>
        <taxon>Agaricomycetes</taxon>
        <taxon>Agaricomycetidae</taxon>
        <taxon>Boletales</taxon>
        <taxon>Sclerodermatineae</taxon>
        <taxon>Pisolithaceae</taxon>
        <taxon>Pisolithus</taxon>
    </lineage>
</organism>
<dbReference type="Gene3D" id="2.130.10.10">
    <property type="entry name" value="YVTN repeat-like/Quinoprotein amine dehydrogenase"/>
    <property type="match status" value="1"/>
</dbReference>
<proteinExistence type="predicted"/>
<sequence>TVAFEDESQAVGGCANGDIRRWKIEGGRQQGPTMQAAGLVYSIAVSQDGRWIMSGDDGKKAIVWNALTHEKVLHTEYEGLVMVVDISSDCTKFVTGGWSSNTVRIFDITSGIRLLPPFSLNHFRGVKFSPDGSRFATASYYDGVRIYST</sequence>
<keyword evidence="4" id="KW-1185">Reference proteome</keyword>
<dbReference type="GO" id="GO:1990234">
    <property type="term" value="C:transferase complex"/>
    <property type="evidence" value="ECO:0007669"/>
    <property type="project" value="UniProtKB-ARBA"/>
</dbReference>
<evidence type="ECO:0000256" key="1">
    <source>
        <dbReference type="ARBA" id="ARBA00022574"/>
    </source>
</evidence>
<dbReference type="EMBL" id="KN833746">
    <property type="protein sequence ID" value="KIK21819.1"/>
    <property type="molecule type" value="Genomic_DNA"/>
</dbReference>
<dbReference type="SMART" id="SM00320">
    <property type="entry name" value="WD40"/>
    <property type="match status" value="3"/>
</dbReference>
<protein>
    <submittedName>
        <fullName evidence="3">Uncharacterized protein</fullName>
    </submittedName>
</protein>
<dbReference type="Pfam" id="PF00400">
    <property type="entry name" value="WD40"/>
    <property type="match status" value="3"/>
</dbReference>
<evidence type="ECO:0000256" key="2">
    <source>
        <dbReference type="ARBA" id="ARBA00022737"/>
    </source>
</evidence>
<dbReference type="HOGENOM" id="CLU_000288_57_18_1"/>
<dbReference type="OrthoDB" id="2688786at2759"/>
<keyword evidence="2" id="KW-0677">Repeat</keyword>
<evidence type="ECO:0000313" key="4">
    <source>
        <dbReference type="Proteomes" id="UP000054018"/>
    </source>
</evidence>
<dbReference type="InterPro" id="IPR015943">
    <property type="entry name" value="WD40/YVTN_repeat-like_dom_sf"/>
</dbReference>
<dbReference type="SUPFAM" id="SSF101908">
    <property type="entry name" value="Putative isomerase YbhE"/>
    <property type="match status" value="1"/>
</dbReference>
<feature type="non-terminal residue" evidence="3">
    <location>
        <position position="149"/>
    </location>
</feature>
<dbReference type="PANTHER" id="PTHR22847:SF637">
    <property type="entry name" value="WD REPEAT DOMAIN 5B"/>
    <property type="match status" value="1"/>
</dbReference>
<accession>A0A0C9Z6Y9</accession>
<dbReference type="InterPro" id="IPR001680">
    <property type="entry name" value="WD40_rpt"/>
</dbReference>
<gene>
    <name evidence="3" type="ORF">PISMIDRAFT_81461</name>
</gene>
<dbReference type="PANTHER" id="PTHR22847">
    <property type="entry name" value="WD40 REPEAT PROTEIN"/>
    <property type="match status" value="1"/>
</dbReference>
<name>A0A0C9Z6Y9_9AGAM</name>
<reference evidence="3 4" key="1">
    <citation type="submission" date="2014-04" db="EMBL/GenBank/DDBJ databases">
        <authorList>
            <consortium name="DOE Joint Genome Institute"/>
            <person name="Kuo A."/>
            <person name="Kohler A."/>
            <person name="Costa M.D."/>
            <person name="Nagy L.G."/>
            <person name="Floudas D."/>
            <person name="Copeland A."/>
            <person name="Barry K.W."/>
            <person name="Cichocki N."/>
            <person name="Veneault-Fourrey C."/>
            <person name="LaButti K."/>
            <person name="Lindquist E.A."/>
            <person name="Lipzen A."/>
            <person name="Lundell T."/>
            <person name="Morin E."/>
            <person name="Murat C."/>
            <person name="Sun H."/>
            <person name="Tunlid A."/>
            <person name="Henrissat B."/>
            <person name="Grigoriev I.V."/>
            <person name="Hibbett D.S."/>
            <person name="Martin F."/>
            <person name="Nordberg H.P."/>
            <person name="Cantor M.N."/>
            <person name="Hua S.X."/>
        </authorList>
    </citation>
    <scope>NUCLEOTIDE SEQUENCE [LARGE SCALE GENOMIC DNA]</scope>
    <source>
        <strain evidence="3 4">441</strain>
    </source>
</reference>
<keyword evidence="1" id="KW-0853">WD repeat</keyword>
<dbReference type="AlphaFoldDB" id="A0A0C9Z6Y9"/>